<dbReference type="PANTHER" id="PTHR33048">
    <property type="entry name" value="PTH11-LIKE INTEGRAL MEMBRANE PROTEIN (AFU_ORTHOLOGUE AFUA_5G11245)"/>
    <property type="match status" value="1"/>
</dbReference>
<dbReference type="Pfam" id="PF20684">
    <property type="entry name" value="Fung_rhodopsin"/>
    <property type="match status" value="1"/>
</dbReference>
<feature type="transmembrane region" description="Helical" evidence="7">
    <location>
        <begin position="260"/>
        <end position="282"/>
    </location>
</feature>
<dbReference type="GeneID" id="11512093"/>
<evidence type="ECO:0000256" key="7">
    <source>
        <dbReference type="SAM" id="Phobius"/>
    </source>
</evidence>
<dbReference type="InterPro" id="IPR052337">
    <property type="entry name" value="SAT4-like"/>
</dbReference>
<keyword evidence="10" id="KW-1185">Reference proteome</keyword>
<name>G2Q866_THET4</name>
<keyword evidence="3 7" id="KW-1133">Transmembrane helix</keyword>
<feature type="transmembrane region" description="Helical" evidence="7">
    <location>
        <begin position="222"/>
        <end position="240"/>
    </location>
</feature>
<organism evidence="9 10">
    <name type="scientific">Thermothelomyces thermophilus (strain ATCC 42464 / BCRC 31852 / DSM 1799)</name>
    <name type="common">Sporotrichum thermophile</name>
    <dbReference type="NCBI Taxonomy" id="573729"/>
    <lineage>
        <taxon>Eukaryota</taxon>
        <taxon>Fungi</taxon>
        <taxon>Dikarya</taxon>
        <taxon>Ascomycota</taxon>
        <taxon>Pezizomycotina</taxon>
        <taxon>Sordariomycetes</taxon>
        <taxon>Sordariomycetidae</taxon>
        <taxon>Sordariales</taxon>
        <taxon>Chaetomiaceae</taxon>
        <taxon>Thermothelomyces</taxon>
    </lineage>
</organism>
<feature type="domain" description="Rhodopsin" evidence="8">
    <location>
        <begin position="48"/>
        <end position="284"/>
    </location>
</feature>
<gene>
    <name evidence="9" type="ORF">MYCTH_2300767</name>
</gene>
<evidence type="ECO:0000256" key="6">
    <source>
        <dbReference type="SAM" id="MobiDB-lite"/>
    </source>
</evidence>
<evidence type="ECO:0000256" key="3">
    <source>
        <dbReference type="ARBA" id="ARBA00022989"/>
    </source>
</evidence>
<feature type="compositionally biased region" description="Polar residues" evidence="6">
    <location>
        <begin position="298"/>
        <end position="313"/>
    </location>
</feature>
<evidence type="ECO:0000256" key="2">
    <source>
        <dbReference type="ARBA" id="ARBA00022692"/>
    </source>
</evidence>
<comment type="subcellular location">
    <subcellularLocation>
        <location evidence="1">Membrane</location>
        <topology evidence="1">Multi-pass membrane protein</topology>
    </subcellularLocation>
</comment>
<dbReference type="OrthoDB" id="5417887at2759"/>
<keyword evidence="4 7" id="KW-0472">Membrane</keyword>
<dbReference type="eggNOG" id="ENOG502RVXB">
    <property type="taxonomic scope" value="Eukaryota"/>
</dbReference>
<dbReference type="RefSeq" id="XP_003661414.1">
    <property type="nucleotide sequence ID" value="XM_003661366.1"/>
</dbReference>
<evidence type="ECO:0000259" key="8">
    <source>
        <dbReference type="Pfam" id="PF20684"/>
    </source>
</evidence>
<sequence>MPHPYMTPTTRHFGRATTETLPGPDNVGPYLLRVIWAMAGLSTLFLGLRVYCKLSRRRRLWWDDNFLIAGWIALIYAISLLTVAVHHGLGRHYEDLSEEAIASMGMFSMAGGFGNILATCWTKTSFAITLLRISEGGMRRTIWFIIISVNLVLGSNGVIHWIQCWPVQKTWRSYLEGSCFTPDIVRNYNTAVAVFSGVMDIVLALLPWKIIWSNTINRRERLGALVAMSAGIIDGVMAFLKIQTMYVIGNANTTTVDLQIFGTAEPATAIMAASIPMLRVLIQRDDSSKPSQPEFVQLRTTSSTARGTDLLSNDTDKKRSTGSSWPGLDVQAVEEVHVRQGDEKDKKSIGLAV</sequence>
<evidence type="ECO:0000313" key="10">
    <source>
        <dbReference type="Proteomes" id="UP000007322"/>
    </source>
</evidence>
<dbReference type="OMA" id="ILPWKII"/>
<dbReference type="AlphaFoldDB" id="G2Q866"/>
<dbReference type="KEGG" id="mtm:MYCTH_2300767"/>
<dbReference type="GO" id="GO:0016020">
    <property type="term" value="C:membrane"/>
    <property type="evidence" value="ECO:0007669"/>
    <property type="project" value="UniProtKB-SubCell"/>
</dbReference>
<evidence type="ECO:0000313" key="9">
    <source>
        <dbReference type="EMBL" id="AEO56169.1"/>
    </source>
</evidence>
<comment type="similarity">
    <text evidence="5">Belongs to the SAT4 family.</text>
</comment>
<keyword evidence="2 7" id="KW-0812">Transmembrane</keyword>
<protein>
    <recommendedName>
        <fullName evidence="8">Rhodopsin domain-containing protein</fullName>
    </recommendedName>
</protein>
<evidence type="ECO:0000256" key="4">
    <source>
        <dbReference type="ARBA" id="ARBA00023136"/>
    </source>
</evidence>
<feature type="transmembrane region" description="Helical" evidence="7">
    <location>
        <begin position="142"/>
        <end position="162"/>
    </location>
</feature>
<dbReference type="InParanoid" id="G2Q866"/>
<feature type="transmembrane region" description="Helical" evidence="7">
    <location>
        <begin position="101"/>
        <end position="121"/>
    </location>
</feature>
<dbReference type="EMBL" id="CP003003">
    <property type="protein sequence ID" value="AEO56169.1"/>
    <property type="molecule type" value="Genomic_DNA"/>
</dbReference>
<proteinExistence type="inferred from homology"/>
<evidence type="ECO:0000256" key="1">
    <source>
        <dbReference type="ARBA" id="ARBA00004141"/>
    </source>
</evidence>
<dbReference type="VEuPathDB" id="FungiDB:MYCTH_2300767"/>
<accession>G2Q866</accession>
<feature type="transmembrane region" description="Helical" evidence="7">
    <location>
        <begin position="190"/>
        <end position="210"/>
    </location>
</feature>
<feature type="region of interest" description="Disordered" evidence="6">
    <location>
        <begin position="288"/>
        <end position="353"/>
    </location>
</feature>
<reference evidence="9 10" key="1">
    <citation type="journal article" date="2011" name="Nat. Biotechnol.">
        <title>Comparative genomic analysis of the thermophilic biomass-degrading fungi Myceliophthora thermophila and Thielavia terrestris.</title>
        <authorList>
            <person name="Berka R.M."/>
            <person name="Grigoriev I.V."/>
            <person name="Otillar R."/>
            <person name="Salamov A."/>
            <person name="Grimwood J."/>
            <person name="Reid I."/>
            <person name="Ishmael N."/>
            <person name="John T."/>
            <person name="Darmond C."/>
            <person name="Moisan M.-C."/>
            <person name="Henrissat B."/>
            <person name="Coutinho P.M."/>
            <person name="Lombard V."/>
            <person name="Natvig D.O."/>
            <person name="Lindquist E."/>
            <person name="Schmutz J."/>
            <person name="Lucas S."/>
            <person name="Harris P."/>
            <person name="Powlowski J."/>
            <person name="Bellemare A."/>
            <person name="Taylor D."/>
            <person name="Butler G."/>
            <person name="de Vries R.P."/>
            <person name="Allijn I.E."/>
            <person name="van den Brink J."/>
            <person name="Ushinsky S."/>
            <person name="Storms R."/>
            <person name="Powell A.J."/>
            <person name="Paulsen I.T."/>
            <person name="Elbourne L.D.H."/>
            <person name="Baker S.E."/>
            <person name="Magnuson J."/>
            <person name="LaBoissiere S."/>
            <person name="Clutterbuck A.J."/>
            <person name="Martinez D."/>
            <person name="Wogulis M."/>
            <person name="de Leon A.L."/>
            <person name="Rey M.W."/>
            <person name="Tsang A."/>
        </authorList>
    </citation>
    <scope>NUCLEOTIDE SEQUENCE [LARGE SCALE GENOMIC DNA]</scope>
    <source>
        <strain evidence="10">ATCC 42464 / BCRC 31852 / DSM 1799</strain>
    </source>
</reference>
<feature type="transmembrane region" description="Helical" evidence="7">
    <location>
        <begin position="64"/>
        <end position="89"/>
    </location>
</feature>
<dbReference type="PANTHER" id="PTHR33048:SF42">
    <property type="entry name" value="INTEGRAL MEMBRANE PROTEIN"/>
    <property type="match status" value="1"/>
</dbReference>
<dbReference type="HOGENOM" id="CLU_028200_3_0_1"/>
<dbReference type="InterPro" id="IPR049326">
    <property type="entry name" value="Rhodopsin_dom_fungi"/>
</dbReference>
<dbReference type="Proteomes" id="UP000007322">
    <property type="component" value="Chromosome 2"/>
</dbReference>
<dbReference type="STRING" id="573729.G2Q866"/>
<evidence type="ECO:0000256" key="5">
    <source>
        <dbReference type="ARBA" id="ARBA00038359"/>
    </source>
</evidence>
<feature type="transmembrane region" description="Helical" evidence="7">
    <location>
        <begin position="30"/>
        <end position="52"/>
    </location>
</feature>
<feature type="compositionally biased region" description="Basic and acidic residues" evidence="6">
    <location>
        <begin position="334"/>
        <end position="353"/>
    </location>
</feature>